<proteinExistence type="predicted"/>
<accession>A0A8S5LV72</accession>
<protein>
    <submittedName>
        <fullName evidence="1">Uncharacterized protein</fullName>
    </submittedName>
</protein>
<reference evidence="1" key="1">
    <citation type="journal article" date="2021" name="Proc. Natl. Acad. Sci. U.S.A.">
        <title>A Catalog of Tens of Thousands of Viruses from Human Metagenomes Reveals Hidden Associations with Chronic Diseases.</title>
        <authorList>
            <person name="Tisza M.J."/>
            <person name="Buck C.B."/>
        </authorList>
    </citation>
    <scope>NUCLEOTIDE SEQUENCE</scope>
    <source>
        <strain evidence="1">CtMsr1</strain>
    </source>
</reference>
<dbReference type="EMBL" id="BK014744">
    <property type="protein sequence ID" value="DAD73800.1"/>
    <property type="molecule type" value="Genomic_DNA"/>
</dbReference>
<name>A0A8S5LV72_9CAUD</name>
<organism evidence="1">
    <name type="scientific">Siphoviridae sp. ctMsr1</name>
    <dbReference type="NCBI Taxonomy" id="2826264"/>
    <lineage>
        <taxon>Viruses</taxon>
        <taxon>Duplodnaviria</taxon>
        <taxon>Heunggongvirae</taxon>
        <taxon>Uroviricota</taxon>
        <taxon>Caudoviricetes</taxon>
    </lineage>
</organism>
<sequence>MRLNLVRRLRVDISMNHSDYTVNKFYDRDGNLSGINFTLKNYKVCENSASCKLVTLIYAVKDQRWFAETPFDGGTIALEPGRAFNIASYMGLDDKVAEILKEEGLQ</sequence>
<evidence type="ECO:0000313" key="1">
    <source>
        <dbReference type="EMBL" id="DAD73800.1"/>
    </source>
</evidence>